<sequence>MFPASKTLVSLFELPITDDLCTFERWINTNDVSTQPTPSVNNNSTSTDTAPASTNITPMVHLPTEHLSVEDMVEPNTVTMLAVSHTSGSLTTEQHTPEFDIAHNGLPSPGPLTSDVPPPISHPTVTRSKAGIHKPNSQYTLLTTTLPTEPTTVKDAHDADLDSLAESLQVTSFPVGLSCYSSFSIDIVVIEKRWFLAFGL</sequence>
<reference evidence="2" key="1">
    <citation type="journal article" date="2023" name="Plant J.">
        <title>The genome of the king protea, Protea cynaroides.</title>
        <authorList>
            <person name="Chang J."/>
            <person name="Duong T.A."/>
            <person name="Schoeman C."/>
            <person name="Ma X."/>
            <person name="Roodt D."/>
            <person name="Barker N."/>
            <person name="Li Z."/>
            <person name="Van de Peer Y."/>
            <person name="Mizrachi E."/>
        </authorList>
    </citation>
    <scope>NUCLEOTIDE SEQUENCE</scope>
    <source>
        <tissue evidence="2">Young leaves</tissue>
    </source>
</reference>
<comment type="caution">
    <text evidence="2">The sequence shown here is derived from an EMBL/GenBank/DDBJ whole genome shotgun (WGS) entry which is preliminary data.</text>
</comment>
<evidence type="ECO:0000313" key="2">
    <source>
        <dbReference type="EMBL" id="KAJ4965501.1"/>
    </source>
</evidence>
<keyword evidence="3" id="KW-1185">Reference proteome</keyword>
<gene>
    <name evidence="2" type="ORF">NE237_017350</name>
</gene>
<protein>
    <submittedName>
        <fullName evidence="2">Uncharacterized protein</fullName>
    </submittedName>
</protein>
<dbReference type="Proteomes" id="UP001141806">
    <property type="component" value="Unassembled WGS sequence"/>
</dbReference>
<feature type="region of interest" description="Disordered" evidence="1">
    <location>
        <begin position="30"/>
        <end position="55"/>
    </location>
</feature>
<dbReference type="EMBL" id="JAMYWD010000007">
    <property type="protein sequence ID" value="KAJ4965501.1"/>
    <property type="molecule type" value="Genomic_DNA"/>
</dbReference>
<name>A0A9Q0K7U8_9MAGN</name>
<accession>A0A9Q0K7U8</accession>
<evidence type="ECO:0000256" key="1">
    <source>
        <dbReference type="SAM" id="MobiDB-lite"/>
    </source>
</evidence>
<dbReference type="AlphaFoldDB" id="A0A9Q0K7U8"/>
<proteinExistence type="predicted"/>
<evidence type="ECO:0000313" key="3">
    <source>
        <dbReference type="Proteomes" id="UP001141806"/>
    </source>
</evidence>
<organism evidence="2 3">
    <name type="scientific">Protea cynaroides</name>
    <dbReference type="NCBI Taxonomy" id="273540"/>
    <lineage>
        <taxon>Eukaryota</taxon>
        <taxon>Viridiplantae</taxon>
        <taxon>Streptophyta</taxon>
        <taxon>Embryophyta</taxon>
        <taxon>Tracheophyta</taxon>
        <taxon>Spermatophyta</taxon>
        <taxon>Magnoliopsida</taxon>
        <taxon>Proteales</taxon>
        <taxon>Proteaceae</taxon>
        <taxon>Protea</taxon>
    </lineage>
</organism>